<evidence type="ECO:0000256" key="1">
    <source>
        <dbReference type="SAM" id="MobiDB-lite"/>
    </source>
</evidence>
<reference evidence="3 4" key="1">
    <citation type="submission" date="2024-01" db="EMBL/GenBank/DDBJ databases">
        <title>The genomes of 5 underutilized Papilionoideae crops provide insights into root nodulation and disease resistanc.</title>
        <authorList>
            <person name="Jiang F."/>
        </authorList>
    </citation>
    <scope>NUCLEOTIDE SEQUENCE [LARGE SCALE GENOMIC DNA]</scope>
    <source>
        <strain evidence="3">DUOXIRENSHENG_FW03</strain>
        <tissue evidence="3">Leaves</tissue>
    </source>
</reference>
<feature type="compositionally biased region" description="Basic and acidic residues" evidence="1">
    <location>
        <begin position="97"/>
        <end position="122"/>
    </location>
</feature>
<dbReference type="AlphaFoldDB" id="A0AAN9XS44"/>
<dbReference type="Proteomes" id="UP001386955">
    <property type="component" value="Unassembled WGS sequence"/>
</dbReference>
<feature type="compositionally biased region" description="Acidic residues" evidence="1">
    <location>
        <begin position="153"/>
        <end position="170"/>
    </location>
</feature>
<keyword evidence="2" id="KW-1133">Transmembrane helix</keyword>
<feature type="compositionally biased region" description="Polar residues" evidence="1">
    <location>
        <begin position="250"/>
        <end position="285"/>
    </location>
</feature>
<accession>A0AAN9XS44</accession>
<feature type="compositionally biased region" description="Basic and acidic residues" evidence="1">
    <location>
        <begin position="70"/>
        <end position="84"/>
    </location>
</feature>
<feature type="compositionally biased region" description="Acidic residues" evidence="1">
    <location>
        <begin position="85"/>
        <end position="96"/>
    </location>
</feature>
<gene>
    <name evidence="3" type="ORF">VNO78_07473</name>
</gene>
<keyword evidence="4" id="KW-1185">Reference proteome</keyword>
<evidence type="ECO:0000313" key="4">
    <source>
        <dbReference type="Proteomes" id="UP001386955"/>
    </source>
</evidence>
<dbReference type="PANTHER" id="PTHR33700:SF4">
    <property type="entry name" value="MYB-LIKE PROTEIN X"/>
    <property type="match status" value="1"/>
</dbReference>
<feature type="compositionally biased region" description="Basic and acidic residues" evidence="1">
    <location>
        <begin position="171"/>
        <end position="187"/>
    </location>
</feature>
<feature type="transmembrane region" description="Helical" evidence="2">
    <location>
        <begin position="20"/>
        <end position="37"/>
    </location>
</feature>
<evidence type="ECO:0000256" key="2">
    <source>
        <dbReference type="SAM" id="Phobius"/>
    </source>
</evidence>
<dbReference type="PANTHER" id="PTHR33700">
    <property type="entry name" value="MYB-LIKE PROTEIN X"/>
    <property type="match status" value="1"/>
</dbReference>
<feature type="compositionally biased region" description="Polar residues" evidence="1">
    <location>
        <begin position="190"/>
        <end position="202"/>
    </location>
</feature>
<feature type="compositionally biased region" description="Polar residues" evidence="1">
    <location>
        <begin position="224"/>
        <end position="242"/>
    </location>
</feature>
<proteinExistence type="predicted"/>
<sequence length="445" mass="49436">MIKRSPSRNNRSKGIKVKFVLQIILLFGICFWLIYQVKHSHDKKEFDENNAKVSAGTQTAYQSLKHGRKDLHPGIDEVNRNEMHQEEEEDENIIEDEDKHGHSQHEEGNEHESQEKDRHELSGEEDEKEEDDSGGGDDEIDENDQDQSAVDNDHDDEFMEEEKEKEEESVEKEKKNVTPEEHYKGDDASSAVTHDTGTTSIESEILLENSDLNSAMKIMKSENRPNYTEESNRNQHGSNFNITEAELPGETSSNATSGKETESYNLSNAVDGSHLDNVTTTDSDSSNLTAVISGASNNLTGTSANISSEQNKIVIFSKSNQAQNSTVNATITEDVKDVQTEGLEHGGNRVYEGNLPGSNSTVLVEREKGDTAVDESSNLEGGELENATKSVALNETENNSNTEMGEANKTRNISYMKENTDANKEDLKGYTQTDETPDSSCVRSF</sequence>
<keyword evidence="2" id="KW-0472">Membrane</keyword>
<evidence type="ECO:0000313" key="3">
    <source>
        <dbReference type="EMBL" id="KAK7405863.1"/>
    </source>
</evidence>
<feature type="compositionally biased region" description="Polar residues" evidence="1">
    <location>
        <begin position="430"/>
        <end position="445"/>
    </location>
</feature>
<feature type="region of interest" description="Disordered" evidence="1">
    <location>
        <begin position="223"/>
        <end position="285"/>
    </location>
</feature>
<comment type="caution">
    <text evidence="3">The sequence shown here is derived from an EMBL/GenBank/DDBJ whole genome shotgun (WGS) entry which is preliminary data.</text>
</comment>
<feature type="region of interest" description="Disordered" evidence="1">
    <location>
        <begin position="421"/>
        <end position="445"/>
    </location>
</feature>
<protein>
    <submittedName>
        <fullName evidence="3">Uncharacterized protein</fullName>
    </submittedName>
</protein>
<feature type="compositionally biased region" description="Acidic residues" evidence="1">
    <location>
        <begin position="123"/>
        <end position="145"/>
    </location>
</feature>
<organism evidence="3 4">
    <name type="scientific">Psophocarpus tetragonolobus</name>
    <name type="common">Winged bean</name>
    <name type="synonym">Dolichos tetragonolobus</name>
    <dbReference type="NCBI Taxonomy" id="3891"/>
    <lineage>
        <taxon>Eukaryota</taxon>
        <taxon>Viridiplantae</taxon>
        <taxon>Streptophyta</taxon>
        <taxon>Embryophyta</taxon>
        <taxon>Tracheophyta</taxon>
        <taxon>Spermatophyta</taxon>
        <taxon>Magnoliopsida</taxon>
        <taxon>eudicotyledons</taxon>
        <taxon>Gunneridae</taxon>
        <taxon>Pentapetalae</taxon>
        <taxon>rosids</taxon>
        <taxon>fabids</taxon>
        <taxon>Fabales</taxon>
        <taxon>Fabaceae</taxon>
        <taxon>Papilionoideae</taxon>
        <taxon>50 kb inversion clade</taxon>
        <taxon>NPAAA clade</taxon>
        <taxon>indigoferoid/millettioid clade</taxon>
        <taxon>Phaseoleae</taxon>
        <taxon>Psophocarpus</taxon>
    </lineage>
</organism>
<name>A0AAN9XS44_PSOTE</name>
<dbReference type="EMBL" id="JAYMYS010000002">
    <property type="protein sequence ID" value="KAK7405863.1"/>
    <property type="molecule type" value="Genomic_DNA"/>
</dbReference>
<keyword evidence="2" id="KW-0812">Transmembrane</keyword>
<feature type="region of interest" description="Disordered" evidence="1">
    <location>
        <begin position="62"/>
        <end position="208"/>
    </location>
</feature>